<gene>
    <name evidence="2" type="ORF">GCM10007147_02830</name>
</gene>
<organism evidence="2 3">
    <name type="scientific">Nocardiopsis kunsanensis</name>
    <dbReference type="NCBI Taxonomy" id="141693"/>
    <lineage>
        <taxon>Bacteria</taxon>
        <taxon>Bacillati</taxon>
        <taxon>Actinomycetota</taxon>
        <taxon>Actinomycetes</taxon>
        <taxon>Streptosporangiales</taxon>
        <taxon>Nocardiopsidaceae</taxon>
        <taxon>Nocardiopsis</taxon>
    </lineage>
</organism>
<evidence type="ECO:0000256" key="1">
    <source>
        <dbReference type="SAM" id="MobiDB-lite"/>
    </source>
</evidence>
<evidence type="ECO:0000313" key="2">
    <source>
        <dbReference type="EMBL" id="GHD15475.1"/>
    </source>
</evidence>
<accession>A0A918X766</accession>
<name>A0A918X766_9ACTN</name>
<protein>
    <submittedName>
        <fullName evidence="2">Uncharacterized protein</fullName>
    </submittedName>
</protein>
<feature type="region of interest" description="Disordered" evidence="1">
    <location>
        <begin position="90"/>
        <end position="109"/>
    </location>
</feature>
<dbReference type="EMBL" id="BMXL01000001">
    <property type="protein sequence ID" value="GHD15475.1"/>
    <property type="molecule type" value="Genomic_DNA"/>
</dbReference>
<dbReference type="AlphaFoldDB" id="A0A918X766"/>
<evidence type="ECO:0000313" key="3">
    <source>
        <dbReference type="Proteomes" id="UP000654947"/>
    </source>
</evidence>
<keyword evidence="3" id="KW-1185">Reference proteome</keyword>
<proteinExistence type="predicted"/>
<comment type="caution">
    <text evidence="2">The sequence shown here is derived from an EMBL/GenBank/DDBJ whole genome shotgun (WGS) entry which is preliminary data.</text>
</comment>
<dbReference type="Proteomes" id="UP000654947">
    <property type="component" value="Unassembled WGS sequence"/>
</dbReference>
<sequence length="129" mass="13883">MTAARPTLQARVSQGCTVSHRDRPVPGSVGDSSTVSVMWALGDQGVVPHAPVCTLRVHRVSTLELTVCGPLMLPHIHETGRARVGRAFTVHTPSHHPEGTGSRPPDTAERRSHRILTLLTRVWAPPAQG</sequence>
<reference evidence="2 3" key="1">
    <citation type="journal article" date="2014" name="Int. J. Syst. Evol. Microbiol.">
        <title>Complete genome sequence of Corynebacterium casei LMG S-19264T (=DSM 44701T), isolated from a smear-ripened cheese.</title>
        <authorList>
            <consortium name="US DOE Joint Genome Institute (JGI-PGF)"/>
            <person name="Walter F."/>
            <person name="Albersmeier A."/>
            <person name="Kalinowski J."/>
            <person name="Ruckert C."/>
        </authorList>
    </citation>
    <scope>NUCLEOTIDE SEQUENCE [LARGE SCALE GENOMIC DNA]</scope>
    <source>
        <strain evidence="2 3">KCTC 19473</strain>
    </source>
</reference>